<name>B8HL46_CYAP4</name>
<dbReference type="GO" id="GO:0003700">
    <property type="term" value="F:DNA-binding transcription factor activity"/>
    <property type="evidence" value="ECO:0007669"/>
    <property type="project" value="InterPro"/>
</dbReference>
<dbReference type="EC" id="4.2.1.1" evidence="6"/>
<dbReference type="PANTHER" id="PTHR30537">
    <property type="entry name" value="HTH-TYPE TRANSCRIPTIONAL REGULATOR"/>
    <property type="match status" value="1"/>
</dbReference>
<dbReference type="InterPro" id="IPR005119">
    <property type="entry name" value="LysR_subst-bd"/>
</dbReference>
<dbReference type="STRING" id="395961.Cyan7425_2938"/>
<dbReference type="Pfam" id="PF00126">
    <property type="entry name" value="HTH_1"/>
    <property type="match status" value="1"/>
</dbReference>
<evidence type="ECO:0000256" key="3">
    <source>
        <dbReference type="ARBA" id="ARBA00023125"/>
    </source>
</evidence>
<evidence type="ECO:0000259" key="5">
    <source>
        <dbReference type="PROSITE" id="PS50931"/>
    </source>
</evidence>
<dbReference type="InterPro" id="IPR036388">
    <property type="entry name" value="WH-like_DNA-bd_sf"/>
</dbReference>
<accession>B8HL46</accession>
<dbReference type="PANTHER" id="PTHR30537:SF80">
    <property type="entry name" value="TRANSCRIPTIONAL REGULATOR"/>
    <property type="match status" value="1"/>
</dbReference>
<dbReference type="Gene3D" id="1.10.10.10">
    <property type="entry name" value="Winged helix-like DNA-binding domain superfamily/Winged helix DNA-binding domain"/>
    <property type="match status" value="1"/>
</dbReference>
<evidence type="ECO:0000256" key="4">
    <source>
        <dbReference type="ARBA" id="ARBA00023163"/>
    </source>
</evidence>
<dbReference type="PROSITE" id="PS50931">
    <property type="entry name" value="HTH_LYSR"/>
    <property type="match status" value="1"/>
</dbReference>
<evidence type="ECO:0000256" key="2">
    <source>
        <dbReference type="ARBA" id="ARBA00023015"/>
    </source>
</evidence>
<proteinExistence type="inferred from homology"/>
<dbReference type="SUPFAM" id="SSF53850">
    <property type="entry name" value="Periplasmic binding protein-like II"/>
    <property type="match status" value="1"/>
</dbReference>
<dbReference type="EMBL" id="CP001344">
    <property type="protein sequence ID" value="ACL45278.1"/>
    <property type="molecule type" value="Genomic_DNA"/>
</dbReference>
<feature type="domain" description="HTH lysR-type" evidence="5">
    <location>
        <begin position="3"/>
        <end position="60"/>
    </location>
</feature>
<dbReference type="InterPro" id="IPR000847">
    <property type="entry name" value="LysR_HTH_N"/>
</dbReference>
<keyword evidence="3" id="KW-0238">DNA-binding</keyword>
<keyword evidence="6" id="KW-0456">Lyase</keyword>
<comment type="similarity">
    <text evidence="1">Belongs to the LysR transcriptional regulatory family.</text>
</comment>
<evidence type="ECO:0000256" key="1">
    <source>
        <dbReference type="ARBA" id="ARBA00009437"/>
    </source>
</evidence>
<dbReference type="FunFam" id="1.10.10.10:FF:000001">
    <property type="entry name" value="LysR family transcriptional regulator"/>
    <property type="match status" value="1"/>
</dbReference>
<dbReference type="OrthoDB" id="9786526at2"/>
<dbReference type="AlphaFoldDB" id="B8HL46"/>
<sequence>MLDLISCLKSFVRTVEMGSFSAVARELGTTQPTISKQIAALEAYLDVQLLVRSTRKVSLTDEGLRFYEHCQFVLAALSEAESSVGKRQNPSGRLRINCSVAFGQMQVLPRLKRFLDRYPQIQIDLTMADHFIDLVEEGMDLAIRIGRFVDPSLMAQPIGVSRFVTVAAVDYLEKFGQPQVPTDLLQHNCIVYTRQSTGNVWQYGDTSVTVQGNLQVNNSIALREAVLAGIGIGTSPIWAFSEELQKRSVKLVLADYEPEPLPIQVVYRRGRFQAAKLKCFIDFLINEFKSEPF</sequence>
<dbReference type="Gene3D" id="3.40.190.290">
    <property type="match status" value="1"/>
</dbReference>
<dbReference type="SUPFAM" id="SSF46785">
    <property type="entry name" value="Winged helix' DNA-binding domain"/>
    <property type="match status" value="1"/>
</dbReference>
<dbReference type="PRINTS" id="PR00039">
    <property type="entry name" value="HTHLYSR"/>
</dbReference>
<dbReference type="KEGG" id="cyn:Cyan7425_2938"/>
<organism evidence="6">
    <name type="scientific">Cyanothece sp. (strain PCC 7425 / ATCC 29141)</name>
    <dbReference type="NCBI Taxonomy" id="395961"/>
    <lineage>
        <taxon>Bacteria</taxon>
        <taxon>Bacillati</taxon>
        <taxon>Cyanobacteriota</taxon>
        <taxon>Cyanophyceae</taxon>
        <taxon>Gomontiellales</taxon>
        <taxon>Cyanothecaceae</taxon>
        <taxon>Cyanothece</taxon>
    </lineage>
</organism>
<dbReference type="InterPro" id="IPR058163">
    <property type="entry name" value="LysR-type_TF_proteobact-type"/>
</dbReference>
<protein>
    <submittedName>
        <fullName evidence="6">Transcriptional regulator, LysR family</fullName>
        <ecNumber evidence="6">4.2.1.1</ecNumber>
    </submittedName>
</protein>
<dbReference type="InterPro" id="IPR036390">
    <property type="entry name" value="WH_DNA-bd_sf"/>
</dbReference>
<reference evidence="6" key="1">
    <citation type="submission" date="2009-01" db="EMBL/GenBank/DDBJ databases">
        <title>Complete sequence of chromosome Cyanothece sp. PCC 7425.</title>
        <authorList>
            <consortium name="US DOE Joint Genome Institute"/>
            <person name="Lucas S."/>
            <person name="Copeland A."/>
            <person name="Lapidus A."/>
            <person name="Glavina del Rio T."/>
            <person name="Dalin E."/>
            <person name="Tice H."/>
            <person name="Bruce D."/>
            <person name="Goodwin L."/>
            <person name="Pitluck S."/>
            <person name="Sims D."/>
            <person name="Meineke L."/>
            <person name="Brettin T."/>
            <person name="Detter J.C."/>
            <person name="Han C."/>
            <person name="Larimer F."/>
            <person name="Land M."/>
            <person name="Hauser L."/>
            <person name="Kyrpides N."/>
            <person name="Ovchinnikova G."/>
            <person name="Liberton M."/>
            <person name="Stoeckel J."/>
            <person name="Banerjee A."/>
            <person name="Singh A."/>
            <person name="Page L."/>
            <person name="Sato H."/>
            <person name="Zhao L."/>
            <person name="Sherman L."/>
            <person name="Pakrasi H."/>
            <person name="Richardson P."/>
        </authorList>
    </citation>
    <scope>NUCLEOTIDE SEQUENCE</scope>
    <source>
        <strain evidence="6">PCC 7425</strain>
    </source>
</reference>
<keyword evidence="2" id="KW-0805">Transcription regulation</keyword>
<dbReference type="eggNOG" id="COG0583">
    <property type="taxonomic scope" value="Bacteria"/>
</dbReference>
<evidence type="ECO:0000313" key="6">
    <source>
        <dbReference type="EMBL" id="ACL45278.1"/>
    </source>
</evidence>
<dbReference type="GO" id="GO:0004089">
    <property type="term" value="F:carbonate dehydratase activity"/>
    <property type="evidence" value="ECO:0007669"/>
    <property type="project" value="UniProtKB-EC"/>
</dbReference>
<dbReference type="CDD" id="cd08422">
    <property type="entry name" value="PBP2_CrgA_like"/>
    <property type="match status" value="1"/>
</dbReference>
<dbReference type="HOGENOM" id="CLU_039613_16_2_3"/>
<dbReference type="GO" id="GO:0003677">
    <property type="term" value="F:DNA binding"/>
    <property type="evidence" value="ECO:0007669"/>
    <property type="project" value="UniProtKB-KW"/>
</dbReference>
<keyword evidence="4" id="KW-0804">Transcription</keyword>
<dbReference type="Pfam" id="PF03466">
    <property type="entry name" value="LysR_substrate"/>
    <property type="match status" value="1"/>
</dbReference>
<gene>
    <name evidence="6" type="ordered locus">Cyan7425_2938</name>
</gene>